<comment type="similarity">
    <text evidence="1">Belongs to the universal ribosomal protein uL3 family.</text>
</comment>
<keyword evidence="3" id="KW-0687">Ribonucleoprotein</keyword>
<evidence type="ECO:0000256" key="1">
    <source>
        <dbReference type="ARBA" id="ARBA00006540"/>
    </source>
</evidence>
<dbReference type="AlphaFoldDB" id="A0AAD9MKD9"/>
<dbReference type="InterPro" id="IPR019927">
    <property type="entry name" value="Ribosomal_uL3_bac/org-type"/>
</dbReference>
<keyword evidence="5" id="KW-1185">Reference proteome</keyword>
<evidence type="ECO:0000313" key="5">
    <source>
        <dbReference type="Proteomes" id="UP001255856"/>
    </source>
</evidence>
<keyword evidence="2" id="KW-0689">Ribosomal protein</keyword>
<dbReference type="SUPFAM" id="SSF50447">
    <property type="entry name" value="Translation proteins"/>
    <property type="match status" value="1"/>
</dbReference>
<sequence>MRGVSTLRGALAAVASGSRDGAQAVLAPLMVKGVSCTRLYSDAAEAVARTSDVPSTAGPDTKRTGVVAVKMGMTQEWDNWGRRLPLTVLWLDGCKVVQVKTEEKEGYTALQVGIGAKRPKQVPPTLRGHFQAAGLPILRKLAEFRVTPDAVLPVGTELPASLFVPGQYVDVVGTSMGKGFQGTMKKDPGRVWKGKKMAGRMGGERTTVQNCLVYKVDPVRDLVYVVGQVPGHKGNFVLVSDSIKKAFEEQPERPVAPVPSSQVAVLKEVGRNPYEFRE</sequence>
<evidence type="ECO:0000256" key="3">
    <source>
        <dbReference type="ARBA" id="ARBA00023274"/>
    </source>
</evidence>
<comment type="caution">
    <text evidence="4">The sequence shown here is derived from an EMBL/GenBank/DDBJ whole genome shotgun (WGS) entry which is preliminary data.</text>
</comment>
<dbReference type="FunFam" id="3.30.160.810:FF:000001">
    <property type="entry name" value="50S ribosomal protein L3"/>
    <property type="match status" value="1"/>
</dbReference>
<dbReference type="FunFam" id="2.40.30.10:FF:000004">
    <property type="entry name" value="50S ribosomal protein L3"/>
    <property type="match status" value="1"/>
</dbReference>
<accession>A0AAD9MKD9</accession>
<dbReference type="PANTHER" id="PTHR11229">
    <property type="entry name" value="50S RIBOSOMAL PROTEIN L3"/>
    <property type="match status" value="1"/>
</dbReference>
<dbReference type="GO" id="GO:0005762">
    <property type="term" value="C:mitochondrial large ribosomal subunit"/>
    <property type="evidence" value="ECO:0007669"/>
    <property type="project" value="TreeGrafter"/>
</dbReference>
<proteinExistence type="inferred from homology"/>
<dbReference type="InterPro" id="IPR009000">
    <property type="entry name" value="Transl_B-barrel_sf"/>
</dbReference>
<dbReference type="GO" id="GO:0003735">
    <property type="term" value="F:structural constituent of ribosome"/>
    <property type="evidence" value="ECO:0007669"/>
    <property type="project" value="InterPro"/>
</dbReference>
<name>A0AAD9MKD9_PROWI</name>
<gene>
    <name evidence="4" type="ORF">QBZ16_003808</name>
</gene>
<dbReference type="PANTHER" id="PTHR11229:SF8">
    <property type="entry name" value="LARGE RIBOSOMAL SUBUNIT PROTEIN UL3M"/>
    <property type="match status" value="1"/>
</dbReference>
<dbReference type="Gene3D" id="3.30.160.810">
    <property type="match status" value="1"/>
</dbReference>
<evidence type="ECO:0000313" key="4">
    <source>
        <dbReference type="EMBL" id="KAK2077940.1"/>
    </source>
</evidence>
<dbReference type="Gene3D" id="2.40.30.10">
    <property type="entry name" value="Translation factors"/>
    <property type="match status" value="1"/>
</dbReference>
<dbReference type="Proteomes" id="UP001255856">
    <property type="component" value="Unassembled WGS sequence"/>
</dbReference>
<evidence type="ECO:0000256" key="2">
    <source>
        <dbReference type="ARBA" id="ARBA00022980"/>
    </source>
</evidence>
<protein>
    <submittedName>
        <fullName evidence="4">Uncharacterized protein</fullName>
    </submittedName>
</protein>
<dbReference type="GO" id="GO:0006412">
    <property type="term" value="P:translation"/>
    <property type="evidence" value="ECO:0007669"/>
    <property type="project" value="InterPro"/>
</dbReference>
<reference evidence="4" key="1">
    <citation type="submission" date="2021-01" db="EMBL/GenBank/DDBJ databases">
        <authorList>
            <person name="Eckstrom K.M.E."/>
        </authorList>
    </citation>
    <scope>NUCLEOTIDE SEQUENCE</scope>
    <source>
        <strain evidence="4">UVCC 0001</strain>
    </source>
</reference>
<organism evidence="4 5">
    <name type="scientific">Prototheca wickerhamii</name>
    <dbReference type="NCBI Taxonomy" id="3111"/>
    <lineage>
        <taxon>Eukaryota</taxon>
        <taxon>Viridiplantae</taxon>
        <taxon>Chlorophyta</taxon>
        <taxon>core chlorophytes</taxon>
        <taxon>Trebouxiophyceae</taxon>
        <taxon>Chlorellales</taxon>
        <taxon>Chlorellaceae</taxon>
        <taxon>Prototheca</taxon>
    </lineage>
</organism>
<dbReference type="EMBL" id="JASFZW010000005">
    <property type="protein sequence ID" value="KAK2077940.1"/>
    <property type="molecule type" value="Genomic_DNA"/>
</dbReference>